<reference evidence="1 2" key="2">
    <citation type="submission" date="2018-06" db="EMBL/GenBank/DDBJ databases">
        <title>Marinobactersediminissp. nov, a moderately halophilic bacterium isolated from marine solar saltern.</title>
        <authorList>
            <person name="Zhang Y."/>
        </authorList>
    </citation>
    <scope>NUCLEOTIDE SEQUENCE [LARGE SCALE GENOMIC DNA]</scope>
    <source>
        <strain evidence="1 2">F01</strain>
    </source>
</reference>
<dbReference type="AlphaFoldDB" id="A0A2V3ZPC0"/>
<gene>
    <name evidence="1" type="ORF">DIT71_06195</name>
</gene>
<protein>
    <submittedName>
        <fullName evidence="1">Uncharacterized protein</fullName>
    </submittedName>
</protein>
<accession>A0A2V3ZPC0</accession>
<dbReference type="RefSeq" id="WP_114612315.1">
    <property type="nucleotide sequence ID" value="NZ_QFWX01000002.1"/>
</dbReference>
<dbReference type="Proteomes" id="UP000253987">
    <property type="component" value="Unassembled WGS sequence"/>
</dbReference>
<keyword evidence="2" id="KW-1185">Reference proteome</keyword>
<dbReference type="EMBL" id="QFWX01000002">
    <property type="protein sequence ID" value="PXX92763.1"/>
    <property type="molecule type" value="Genomic_DNA"/>
</dbReference>
<organism evidence="1 2">
    <name type="scientific">Marinobacter vulgaris</name>
    <dbReference type="NCBI Taxonomy" id="1928331"/>
    <lineage>
        <taxon>Bacteria</taxon>
        <taxon>Pseudomonadati</taxon>
        <taxon>Pseudomonadota</taxon>
        <taxon>Gammaproteobacteria</taxon>
        <taxon>Pseudomonadales</taxon>
        <taxon>Marinobacteraceae</taxon>
        <taxon>Marinobacter</taxon>
    </lineage>
</organism>
<evidence type="ECO:0000313" key="2">
    <source>
        <dbReference type="Proteomes" id="UP000253987"/>
    </source>
</evidence>
<proteinExistence type="predicted"/>
<reference evidence="2" key="1">
    <citation type="submission" date="2018-05" db="EMBL/GenBank/DDBJ databases">
        <authorList>
            <person name="Lu D."/>
        </authorList>
    </citation>
    <scope>NUCLEOTIDE SEQUENCE [LARGE SCALE GENOMIC DNA]</scope>
    <source>
        <strain evidence="2">F01</strain>
    </source>
</reference>
<evidence type="ECO:0000313" key="1">
    <source>
        <dbReference type="EMBL" id="PXX92763.1"/>
    </source>
</evidence>
<name>A0A2V3ZPC0_9GAMM</name>
<dbReference type="OrthoDB" id="1227232at2"/>
<sequence length="327" mass="37645">MTVTNPNNDYLNGPESENYLSGLVDALDTLAPFLTKKQQHALEADLQTAGIAFDEPKYLQAACETAISATLAEMFPESFVYEKETKPPKNVDCAFSHSGIKFNLEVKCPDYSMKHTIDGQNAFQAGAFGRIDDYASIVEKLQNEVFDSRNNPNADPHKPLIKQQHMDNKLKDFLLSASGKFAEDTDEAELNVLVVCCSDRMDVQKWFFYMYGLQGLFTPQSYYPPSEYNNVDVVVLTNTYHRHHGYKTKDKLLDHWDWRRSFNLIFSNPMRTLDKKSAIWKFVNLIPNFSRELEQFKVTNGLDEMRIVHFIVEELLGKGRYYFQPDI</sequence>
<comment type="caution">
    <text evidence="1">The sequence shown here is derived from an EMBL/GenBank/DDBJ whole genome shotgun (WGS) entry which is preliminary data.</text>
</comment>